<feature type="signal peptide" evidence="1">
    <location>
        <begin position="1"/>
        <end position="31"/>
    </location>
</feature>
<dbReference type="AlphaFoldDB" id="K2JPV2"/>
<dbReference type="InterPro" id="IPR002035">
    <property type="entry name" value="VWF_A"/>
</dbReference>
<sequence length="252" mass="26866">MTRLVQSRSCHCLLLVLLALGLLLPSRAARAEIPVDLQLVLAIDASSSVDFDEFNLMANGLAHAFRDERVKQAISSGALGAIAVTVVQWASAGTNAQHVSVPWQLVDSPAASEALADTLQMMPRDVDGGGTSIGNAIRYASRQFPAGPYRGLRQVIDVSGDGIDNGVDPVREARDEAVGQGITVNGLAILNEEKNLDRHYQDYVIGGPGAFVIDAADYADFSRAILQKLIREISDVPIARNDRVPAAILAAR</sequence>
<dbReference type="CDD" id="cd00198">
    <property type="entry name" value="vWFA"/>
    <property type="match status" value="1"/>
</dbReference>
<dbReference type="RefSeq" id="WP_008943749.1">
    <property type="nucleotide sequence ID" value="NZ_AMRL01000005.1"/>
</dbReference>
<dbReference type="Pfam" id="PF06707">
    <property type="entry name" value="DUF1194"/>
    <property type="match status" value="1"/>
</dbReference>
<organism evidence="3 4">
    <name type="scientific">Oceanibaculum indicum P24</name>
    <dbReference type="NCBI Taxonomy" id="1207063"/>
    <lineage>
        <taxon>Bacteria</taxon>
        <taxon>Pseudomonadati</taxon>
        <taxon>Pseudomonadota</taxon>
        <taxon>Alphaproteobacteria</taxon>
        <taxon>Rhodospirillales</taxon>
        <taxon>Oceanibaculaceae</taxon>
        <taxon>Oceanibaculum</taxon>
    </lineage>
</organism>
<dbReference type="STRING" id="1207063.P24_05687"/>
<proteinExistence type="predicted"/>
<dbReference type="SUPFAM" id="SSF53300">
    <property type="entry name" value="vWA-like"/>
    <property type="match status" value="1"/>
</dbReference>
<dbReference type="EMBL" id="AMRL01000005">
    <property type="protein sequence ID" value="EKE77248.1"/>
    <property type="molecule type" value="Genomic_DNA"/>
</dbReference>
<keyword evidence="1" id="KW-0732">Signal</keyword>
<dbReference type="InterPro" id="IPR036465">
    <property type="entry name" value="vWFA_dom_sf"/>
</dbReference>
<dbReference type="Proteomes" id="UP000006746">
    <property type="component" value="Unassembled WGS sequence"/>
</dbReference>
<protein>
    <recommendedName>
        <fullName evidence="2">VWFA domain-containing protein</fullName>
    </recommendedName>
</protein>
<reference evidence="3 4" key="1">
    <citation type="journal article" date="2012" name="J. Bacteriol.">
        <title>Genome Sequence of Oceanibaculum indicum Type Strain P24.</title>
        <authorList>
            <person name="Lai Q."/>
            <person name="Shao Z."/>
        </authorList>
    </citation>
    <scope>NUCLEOTIDE SEQUENCE [LARGE SCALE GENOMIC DNA]</scope>
    <source>
        <strain evidence="3 4">P24</strain>
    </source>
</reference>
<evidence type="ECO:0000313" key="4">
    <source>
        <dbReference type="Proteomes" id="UP000006746"/>
    </source>
</evidence>
<evidence type="ECO:0000256" key="1">
    <source>
        <dbReference type="SAM" id="SignalP"/>
    </source>
</evidence>
<feature type="domain" description="VWFA" evidence="2">
    <location>
        <begin position="38"/>
        <end position="233"/>
    </location>
</feature>
<dbReference type="SMART" id="SM00327">
    <property type="entry name" value="VWA"/>
    <property type="match status" value="1"/>
</dbReference>
<gene>
    <name evidence="3" type="ORF">P24_05687</name>
</gene>
<evidence type="ECO:0000313" key="3">
    <source>
        <dbReference type="EMBL" id="EKE77248.1"/>
    </source>
</evidence>
<dbReference type="eggNOG" id="COG1938">
    <property type="taxonomic scope" value="Bacteria"/>
</dbReference>
<dbReference type="PROSITE" id="PS50234">
    <property type="entry name" value="VWFA"/>
    <property type="match status" value="1"/>
</dbReference>
<feature type="chain" id="PRO_5003859352" description="VWFA domain-containing protein" evidence="1">
    <location>
        <begin position="32"/>
        <end position="252"/>
    </location>
</feature>
<comment type="caution">
    <text evidence="3">The sequence shown here is derived from an EMBL/GenBank/DDBJ whole genome shotgun (WGS) entry which is preliminary data.</text>
</comment>
<dbReference type="Gene3D" id="3.40.50.410">
    <property type="entry name" value="von Willebrand factor, type A domain"/>
    <property type="match status" value="1"/>
</dbReference>
<accession>K2JPV2</accession>
<name>K2JPV2_9PROT</name>
<evidence type="ECO:0000259" key="2">
    <source>
        <dbReference type="PROSITE" id="PS50234"/>
    </source>
</evidence>
<dbReference type="InterPro" id="IPR010607">
    <property type="entry name" value="DUF1194"/>
</dbReference>
<keyword evidence="4" id="KW-1185">Reference proteome</keyword>